<dbReference type="InterPro" id="IPR010562">
    <property type="entry name" value="Haemolymph_juvenile_hormone-bd"/>
</dbReference>
<dbReference type="GO" id="GO:0007623">
    <property type="term" value="P:circadian rhythm"/>
    <property type="evidence" value="ECO:0007669"/>
    <property type="project" value="UniProtKB-ARBA"/>
</dbReference>
<keyword evidence="1 4" id="KW-0732">Signal</keyword>
<dbReference type="AlphaFoldDB" id="A0AAE1LLS6"/>
<evidence type="ECO:0000256" key="3">
    <source>
        <dbReference type="ARBA" id="ARBA00060902"/>
    </source>
</evidence>
<dbReference type="InterPro" id="IPR038606">
    <property type="entry name" value="To_sf"/>
</dbReference>
<dbReference type="FunFam" id="3.15.10.30:FF:000001">
    <property type="entry name" value="Takeout-like protein 1"/>
    <property type="match status" value="1"/>
</dbReference>
<dbReference type="Pfam" id="PF06585">
    <property type="entry name" value="JHBP"/>
    <property type="match status" value="1"/>
</dbReference>
<dbReference type="SMART" id="SM00700">
    <property type="entry name" value="JHBP"/>
    <property type="match status" value="1"/>
</dbReference>
<evidence type="ECO:0000256" key="4">
    <source>
        <dbReference type="SAM" id="SignalP"/>
    </source>
</evidence>
<sequence length="242" mass="27642">MLVPVLVLAALGSAQAAALLGDVWKPCPKADPNLNECMMKSVEKFLPILKKGIPRFNIPVLDPLMLGDLDFSTNDLKMVYKDTKMSKLFTDYKVVLVEFDPEKHTMRMNLKVPEVVSEGHYELNGKLMVMPVVGSGAFTLTYQDVNFDLTLHGKPKMKDGKPYMDLVEAKTVFTPTNLLVKVENLFNGNKELSDNFHKFVNENWKDIFNEFKPKIWGSMDVFFKQVFTKIFEDVPLTEIYTY</sequence>
<keyword evidence="2" id="KW-0090">Biological rhythms</keyword>
<evidence type="ECO:0000256" key="1">
    <source>
        <dbReference type="ARBA" id="ARBA00022729"/>
    </source>
</evidence>
<evidence type="ECO:0000256" key="2">
    <source>
        <dbReference type="ARBA" id="ARBA00023108"/>
    </source>
</evidence>
<dbReference type="Proteomes" id="UP001219518">
    <property type="component" value="Unassembled WGS sequence"/>
</dbReference>
<proteinExistence type="inferred from homology"/>
<reference evidence="5" key="1">
    <citation type="submission" date="2021-07" db="EMBL/GenBank/DDBJ databases">
        <authorList>
            <person name="Catto M.A."/>
            <person name="Jacobson A."/>
            <person name="Kennedy G."/>
            <person name="Labadie P."/>
            <person name="Hunt B.G."/>
            <person name="Srinivasan R."/>
        </authorList>
    </citation>
    <scope>NUCLEOTIDE SEQUENCE</scope>
    <source>
        <strain evidence="5">PL_HMW_Pooled</strain>
        <tissue evidence="5">Head</tissue>
    </source>
</reference>
<dbReference type="PANTHER" id="PTHR11008:SF18">
    <property type="entry name" value="BCDNA.GH05536-RELATED"/>
    <property type="match status" value="1"/>
</dbReference>
<dbReference type="Gene3D" id="3.15.10.30">
    <property type="entry name" value="Haemolymph juvenile hormone binding protein"/>
    <property type="match status" value="1"/>
</dbReference>
<keyword evidence="6" id="KW-1185">Reference proteome</keyword>
<evidence type="ECO:0000313" key="6">
    <source>
        <dbReference type="Proteomes" id="UP001219518"/>
    </source>
</evidence>
<feature type="signal peptide" evidence="4">
    <location>
        <begin position="1"/>
        <end position="16"/>
    </location>
</feature>
<comment type="caution">
    <text evidence="5">The sequence shown here is derived from an EMBL/GenBank/DDBJ whole genome shotgun (WGS) entry which is preliminary data.</text>
</comment>
<gene>
    <name evidence="5" type="ORF">KUF71_000351</name>
</gene>
<feature type="chain" id="PRO_5042261701" evidence="4">
    <location>
        <begin position="17"/>
        <end position="242"/>
    </location>
</feature>
<protein>
    <submittedName>
        <fullName evidence="5">Protein takeout</fullName>
    </submittedName>
</protein>
<dbReference type="PANTHER" id="PTHR11008">
    <property type="entry name" value="PROTEIN TAKEOUT-LIKE PROTEIN"/>
    <property type="match status" value="1"/>
</dbReference>
<dbReference type="GO" id="GO:0005615">
    <property type="term" value="C:extracellular space"/>
    <property type="evidence" value="ECO:0007669"/>
    <property type="project" value="TreeGrafter"/>
</dbReference>
<reference evidence="5" key="2">
    <citation type="journal article" date="2023" name="BMC Genomics">
        <title>Pest status, molecular evolution, and epigenetic factors derived from the genome assembly of Frankliniella fusca, a thysanopteran phytovirus vector.</title>
        <authorList>
            <person name="Catto M.A."/>
            <person name="Labadie P.E."/>
            <person name="Jacobson A.L."/>
            <person name="Kennedy G.G."/>
            <person name="Srinivasan R."/>
            <person name="Hunt B.G."/>
        </authorList>
    </citation>
    <scope>NUCLEOTIDE SEQUENCE</scope>
    <source>
        <strain evidence="5">PL_HMW_Pooled</strain>
    </source>
</reference>
<name>A0AAE1LLS6_9NEOP</name>
<dbReference type="EMBL" id="JAHWGI010001142">
    <property type="protein sequence ID" value="KAK3923269.1"/>
    <property type="molecule type" value="Genomic_DNA"/>
</dbReference>
<organism evidence="5 6">
    <name type="scientific">Frankliniella fusca</name>
    <dbReference type="NCBI Taxonomy" id="407009"/>
    <lineage>
        <taxon>Eukaryota</taxon>
        <taxon>Metazoa</taxon>
        <taxon>Ecdysozoa</taxon>
        <taxon>Arthropoda</taxon>
        <taxon>Hexapoda</taxon>
        <taxon>Insecta</taxon>
        <taxon>Pterygota</taxon>
        <taxon>Neoptera</taxon>
        <taxon>Paraneoptera</taxon>
        <taxon>Thysanoptera</taxon>
        <taxon>Terebrantia</taxon>
        <taxon>Thripoidea</taxon>
        <taxon>Thripidae</taxon>
        <taxon>Frankliniella</taxon>
    </lineage>
</organism>
<accession>A0AAE1LLS6</accession>
<evidence type="ECO:0000313" key="5">
    <source>
        <dbReference type="EMBL" id="KAK3923269.1"/>
    </source>
</evidence>
<comment type="similarity">
    <text evidence="3">Belongs to the TO family.</text>
</comment>